<organism evidence="9 10">
    <name type="scientific">Aphanomyces euteiches</name>
    <dbReference type="NCBI Taxonomy" id="100861"/>
    <lineage>
        <taxon>Eukaryota</taxon>
        <taxon>Sar</taxon>
        <taxon>Stramenopiles</taxon>
        <taxon>Oomycota</taxon>
        <taxon>Saprolegniomycetes</taxon>
        <taxon>Saprolegniales</taxon>
        <taxon>Verrucalvaceae</taxon>
        <taxon>Aphanomyces</taxon>
    </lineage>
</organism>
<proteinExistence type="predicted"/>
<feature type="transmembrane region" description="Helical" evidence="6">
    <location>
        <begin position="428"/>
        <end position="454"/>
    </location>
</feature>
<dbReference type="PANTHER" id="PTHR43478:SF1">
    <property type="entry name" value="NA+_H+ ANTIPORTER NHAC-LIKE C-TERMINAL DOMAIN-CONTAINING PROTEIN"/>
    <property type="match status" value="1"/>
</dbReference>
<feature type="transmembrane region" description="Helical" evidence="6">
    <location>
        <begin position="131"/>
        <end position="158"/>
    </location>
</feature>
<feature type="transmembrane region" description="Helical" evidence="6">
    <location>
        <begin position="508"/>
        <end position="525"/>
    </location>
</feature>
<sequence>MLFLLLSATLAATTASNSAALPSLDIQMPSVILNGINFTIAVSVPPTFHDVHPLRVDLYDRASRGTFVMSMPISKNVERQDELVYSLKGWQLGGVGHRALRFELLSKSTLLAARNVSVDCLPGLASLVPPLVTVVCAILCHQVFFALFVGVWAGTTLIQSYNPLLGLLHAVDTTLVKAFGGNHAHVLVICILLGGLMGVVEKGGGAHGFGNLVAAYASTHRRAMVAAMCLCGCLFFDDYAAILVVGRTFSRLAPTLSISQEKLAYVIHGVSACIASLVPMSSWVGVEIGYIESQSEILEVMGDPFRGCLASLPYRFFPLLWLAFTAMTVISGLDFGPMLRAERRALRASRRILSSPLNEVHRRFVPLPSLQSISSLLSPKPGTPLDRWYNALIPFTTVAVVVVAGLFWDGSRHQTTETAESSSWVSILALANSFHALEWGCAAGCFVAMALLACQRLLTLAELQEAWLAGIAEHMLSPMLLLLFAWSLGDILEQLHASAFLSASLSHVLSPAVLPVLITLLGFGLSCATGTAFGTMGILFPLSMPLAAQLRPTKPFLAHCVGAILGSCLFGNLLSPMSDDSILAALASGVDVMVHCRSMALYGAVVGAVSILGCSIPVGFGWYTPSVGLSLSIATLAAILGLCGRRVDMSIDQTTVLLSAPP</sequence>
<gene>
    <name evidence="9" type="ORF">Ae201684_016139</name>
</gene>
<evidence type="ECO:0000256" key="3">
    <source>
        <dbReference type="ARBA" id="ARBA00022692"/>
    </source>
</evidence>
<evidence type="ECO:0000256" key="6">
    <source>
        <dbReference type="SAM" id="Phobius"/>
    </source>
</evidence>
<evidence type="ECO:0000256" key="7">
    <source>
        <dbReference type="SAM" id="SignalP"/>
    </source>
</evidence>
<evidence type="ECO:0000313" key="10">
    <source>
        <dbReference type="Proteomes" id="UP000481153"/>
    </source>
</evidence>
<evidence type="ECO:0000256" key="2">
    <source>
        <dbReference type="ARBA" id="ARBA00022475"/>
    </source>
</evidence>
<dbReference type="EMBL" id="VJMJ01000243">
    <property type="protein sequence ID" value="KAF0725368.1"/>
    <property type="molecule type" value="Genomic_DNA"/>
</dbReference>
<feature type="transmembrane region" description="Helical" evidence="6">
    <location>
        <begin position="223"/>
        <end position="245"/>
    </location>
</feature>
<keyword evidence="3 6" id="KW-0812">Transmembrane</keyword>
<feature type="transmembrane region" description="Helical" evidence="6">
    <location>
        <begin position="466"/>
        <end position="488"/>
    </location>
</feature>
<protein>
    <recommendedName>
        <fullName evidence="8">Na+/H+ antiporter NhaC-like C-terminal domain-containing protein</fullName>
    </recommendedName>
</protein>
<evidence type="ECO:0000259" key="8">
    <source>
        <dbReference type="Pfam" id="PF03553"/>
    </source>
</evidence>
<reference evidence="9 10" key="1">
    <citation type="submission" date="2019-07" db="EMBL/GenBank/DDBJ databases">
        <title>Genomics analysis of Aphanomyces spp. identifies a new class of oomycete effector associated with host adaptation.</title>
        <authorList>
            <person name="Gaulin E."/>
        </authorList>
    </citation>
    <scope>NUCLEOTIDE SEQUENCE [LARGE SCALE GENOMIC DNA]</scope>
    <source>
        <strain evidence="9 10">ATCC 201684</strain>
    </source>
</reference>
<dbReference type="Pfam" id="PF03553">
    <property type="entry name" value="Na_H_antiporter"/>
    <property type="match status" value="1"/>
</dbReference>
<feature type="signal peptide" evidence="7">
    <location>
        <begin position="1"/>
        <end position="15"/>
    </location>
</feature>
<dbReference type="PANTHER" id="PTHR43478">
    <property type="entry name" value="NA+/H+ ANTIPORTER-RELATED"/>
    <property type="match status" value="1"/>
</dbReference>
<keyword evidence="2" id="KW-1003">Cell membrane</keyword>
<comment type="subcellular location">
    <subcellularLocation>
        <location evidence="1">Cell membrane</location>
        <topology evidence="1">Multi-pass membrane protein</topology>
    </subcellularLocation>
</comment>
<evidence type="ECO:0000256" key="4">
    <source>
        <dbReference type="ARBA" id="ARBA00022989"/>
    </source>
</evidence>
<comment type="caution">
    <text evidence="9">The sequence shown here is derived from an EMBL/GenBank/DDBJ whole genome shotgun (WGS) entry which is preliminary data.</text>
</comment>
<feature type="transmembrane region" description="Helical" evidence="6">
    <location>
        <begin position="388"/>
        <end position="408"/>
    </location>
</feature>
<evidence type="ECO:0000256" key="1">
    <source>
        <dbReference type="ARBA" id="ARBA00004651"/>
    </source>
</evidence>
<dbReference type="Proteomes" id="UP000481153">
    <property type="component" value="Unassembled WGS sequence"/>
</dbReference>
<feature type="transmembrane region" description="Helical" evidence="6">
    <location>
        <begin position="319"/>
        <end position="341"/>
    </location>
</feature>
<feature type="domain" description="Na+/H+ antiporter NhaC-like C-terminal" evidence="8">
    <location>
        <begin position="275"/>
        <end position="610"/>
    </location>
</feature>
<feature type="chain" id="PRO_5026351998" description="Na+/H+ antiporter NhaC-like C-terminal domain-containing protein" evidence="7">
    <location>
        <begin position="16"/>
        <end position="662"/>
    </location>
</feature>
<dbReference type="InterPro" id="IPR018461">
    <property type="entry name" value="Na/H_Antiport_NhaC-like_C"/>
</dbReference>
<accession>A0A6G0WED8</accession>
<dbReference type="GO" id="GO:0005886">
    <property type="term" value="C:plasma membrane"/>
    <property type="evidence" value="ECO:0007669"/>
    <property type="project" value="UniProtKB-SubCell"/>
</dbReference>
<keyword evidence="5 6" id="KW-0472">Membrane</keyword>
<feature type="transmembrane region" description="Helical" evidence="6">
    <location>
        <begin position="265"/>
        <end position="286"/>
    </location>
</feature>
<name>A0A6G0WED8_9STRA</name>
<keyword evidence="7" id="KW-0732">Signal</keyword>
<keyword evidence="10" id="KW-1185">Reference proteome</keyword>
<dbReference type="AlphaFoldDB" id="A0A6G0WED8"/>
<keyword evidence="4 6" id="KW-1133">Transmembrane helix</keyword>
<evidence type="ECO:0000256" key="5">
    <source>
        <dbReference type="ARBA" id="ARBA00023136"/>
    </source>
</evidence>
<feature type="transmembrane region" description="Helical" evidence="6">
    <location>
        <begin position="179"/>
        <end position="200"/>
    </location>
</feature>
<feature type="transmembrane region" description="Helical" evidence="6">
    <location>
        <begin position="626"/>
        <end position="643"/>
    </location>
</feature>
<evidence type="ECO:0000313" key="9">
    <source>
        <dbReference type="EMBL" id="KAF0725368.1"/>
    </source>
</evidence>
<feature type="transmembrane region" description="Helical" evidence="6">
    <location>
        <begin position="600"/>
        <end position="620"/>
    </location>
</feature>
<dbReference type="VEuPathDB" id="FungiDB:AeMF1_016121"/>